<proteinExistence type="predicted"/>
<protein>
    <recommendedName>
        <fullName evidence="2">Nephrocystin 3-like N-terminal domain-containing protein</fullName>
    </recommendedName>
</protein>
<accession>A0AAE0XGG4</accession>
<dbReference type="Gene3D" id="3.40.50.300">
    <property type="entry name" value="P-loop containing nucleotide triphosphate hydrolases"/>
    <property type="match status" value="1"/>
</dbReference>
<dbReference type="AlphaFoldDB" id="A0AAE0XGG4"/>
<keyword evidence="4" id="KW-1185">Reference proteome</keyword>
<evidence type="ECO:0000313" key="4">
    <source>
        <dbReference type="Proteomes" id="UP001270362"/>
    </source>
</evidence>
<dbReference type="InterPro" id="IPR056884">
    <property type="entry name" value="NPHP3-like_N"/>
</dbReference>
<gene>
    <name evidence="3" type="ORF">B0T22DRAFT_504325</name>
</gene>
<keyword evidence="1" id="KW-0677">Repeat</keyword>
<reference evidence="3" key="1">
    <citation type="journal article" date="2023" name="Mol. Phylogenet. Evol.">
        <title>Genome-scale phylogeny and comparative genomics of the fungal order Sordariales.</title>
        <authorList>
            <person name="Hensen N."/>
            <person name="Bonometti L."/>
            <person name="Westerberg I."/>
            <person name="Brannstrom I.O."/>
            <person name="Guillou S."/>
            <person name="Cros-Aarteil S."/>
            <person name="Calhoun S."/>
            <person name="Haridas S."/>
            <person name="Kuo A."/>
            <person name="Mondo S."/>
            <person name="Pangilinan J."/>
            <person name="Riley R."/>
            <person name="LaButti K."/>
            <person name="Andreopoulos B."/>
            <person name="Lipzen A."/>
            <person name="Chen C."/>
            <person name="Yan M."/>
            <person name="Daum C."/>
            <person name="Ng V."/>
            <person name="Clum A."/>
            <person name="Steindorff A."/>
            <person name="Ohm R.A."/>
            <person name="Martin F."/>
            <person name="Silar P."/>
            <person name="Natvig D.O."/>
            <person name="Lalanne C."/>
            <person name="Gautier V."/>
            <person name="Ament-Velasquez S.L."/>
            <person name="Kruys A."/>
            <person name="Hutchinson M.I."/>
            <person name="Powell A.J."/>
            <person name="Barry K."/>
            <person name="Miller A.N."/>
            <person name="Grigoriev I.V."/>
            <person name="Debuchy R."/>
            <person name="Gladieux P."/>
            <person name="Hiltunen Thoren M."/>
            <person name="Johannesson H."/>
        </authorList>
    </citation>
    <scope>NUCLEOTIDE SEQUENCE</scope>
    <source>
        <strain evidence="3">CBS 314.62</strain>
    </source>
</reference>
<reference evidence="3" key="2">
    <citation type="submission" date="2023-06" db="EMBL/GenBank/DDBJ databases">
        <authorList>
            <consortium name="Lawrence Berkeley National Laboratory"/>
            <person name="Haridas S."/>
            <person name="Hensen N."/>
            <person name="Bonometti L."/>
            <person name="Westerberg I."/>
            <person name="Brannstrom I.O."/>
            <person name="Guillou S."/>
            <person name="Cros-Aarteil S."/>
            <person name="Calhoun S."/>
            <person name="Kuo A."/>
            <person name="Mondo S."/>
            <person name="Pangilinan J."/>
            <person name="Riley R."/>
            <person name="Labutti K."/>
            <person name="Andreopoulos B."/>
            <person name="Lipzen A."/>
            <person name="Chen C."/>
            <person name="Yanf M."/>
            <person name="Daum C."/>
            <person name="Ng V."/>
            <person name="Clum A."/>
            <person name="Steindorff A."/>
            <person name="Ohm R."/>
            <person name="Martin F."/>
            <person name="Silar P."/>
            <person name="Natvig D."/>
            <person name="Lalanne C."/>
            <person name="Gautier V."/>
            <person name="Ament-Velasquez S.L."/>
            <person name="Kruys A."/>
            <person name="Hutchinson M.I."/>
            <person name="Powell A.J."/>
            <person name="Barry K."/>
            <person name="Miller A.N."/>
            <person name="Grigoriev I.V."/>
            <person name="Debuchy R."/>
            <person name="Gladieux P."/>
            <person name="Thoren M.H."/>
            <person name="Johannesson H."/>
        </authorList>
    </citation>
    <scope>NUCLEOTIDE SEQUENCE</scope>
    <source>
        <strain evidence="3">CBS 314.62</strain>
    </source>
</reference>
<dbReference type="EMBL" id="JAULSO010000001">
    <property type="protein sequence ID" value="KAK3693013.1"/>
    <property type="molecule type" value="Genomic_DNA"/>
</dbReference>
<evidence type="ECO:0000259" key="2">
    <source>
        <dbReference type="Pfam" id="PF24883"/>
    </source>
</evidence>
<dbReference type="SUPFAM" id="SSF52540">
    <property type="entry name" value="P-loop containing nucleoside triphosphate hydrolases"/>
    <property type="match status" value="1"/>
</dbReference>
<dbReference type="PANTHER" id="PTHR10039:SF5">
    <property type="entry name" value="NACHT DOMAIN-CONTAINING PROTEIN"/>
    <property type="match status" value="1"/>
</dbReference>
<dbReference type="PANTHER" id="PTHR10039">
    <property type="entry name" value="AMELOGENIN"/>
    <property type="match status" value="1"/>
</dbReference>
<name>A0AAE0XGG4_9PEZI</name>
<evidence type="ECO:0000313" key="3">
    <source>
        <dbReference type="EMBL" id="KAK3693013.1"/>
    </source>
</evidence>
<feature type="domain" description="Nephrocystin 3-like N-terminal" evidence="2">
    <location>
        <begin position="225"/>
        <end position="387"/>
    </location>
</feature>
<organism evidence="3 4">
    <name type="scientific">Podospora appendiculata</name>
    <dbReference type="NCBI Taxonomy" id="314037"/>
    <lineage>
        <taxon>Eukaryota</taxon>
        <taxon>Fungi</taxon>
        <taxon>Dikarya</taxon>
        <taxon>Ascomycota</taxon>
        <taxon>Pezizomycotina</taxon>
        <taxon>Sordariomycetes</taxon>
        <taxon>Sordariomycetidae</taxon>
        <taxon>Sordariales</taxon>
        <taxon>Podosporaceae</taxon>
        <taxon>Podospora</taxon>
    </lineage>
</organism>
<sequence>MSHASAEPELKNGIASTAAVIFLDTSHRGSPDLAALGEWPRSIFSSLRMETTSTILDALSLRTTDLERAQETFSKLWLEHDFRVKTFQEGLGLTGINLGVLGDKVVPDYSSLIGDHRERAETIQANHMEMCRFSGAEDPNYRKVAGELRSLYHSIEGLDVAKSRQGVRRQRRDSSTCSAAPLTKRHKQLERSWEELTPAEKSCLQSLWYPTMTTRIQTLERPADQTCEWFFEHGLYKAWLDGRDNDKHCGLLWLKGKPGAGKSVIMKEAFRQAVSAEAKSGSSTAAFFFSAKDDDLNHSPVGLFRSLFYQLLPCHRDHLKRLNHVCEEMFLIKELPPTSTEWQHQWQQQWQELELRSLFESVFVQKSDSAKRIVIFIDALDEVDAMSSAGVFLWVVLVVDDILRQWDDGKDMQYLLMQVDVVPEALETLFTRLFAKVDPETKELTVRLFRWATLAVKPLRLHEWHHVLAFIRQPAPRSLQEWRMSKHYTRNDDQLERQIKSLSKGLVEVKSVSPDATTAQDAGLDAMSVCAGAGSLTIDYGETRIVQVIHDSVREFFLGEHAFNILGGSPDLPPPADHPQLEAPLDSGEDLFRSNMSQDSFKISTIGTGHLSIMATCLDYLAIIELDALTLRSMFLPTSTPVIDVLQWMAGHHAAVTDSSTTCSKPSSVAQLSVTGNSQVLEDYPALLSYATCNLFIHARGADRESADPTPIISRLLKNGTWLRWVLTHGSQSSFLLYFVGL</sequence>
<evidence type="ECO:0000256" key="1">
    <source>
        <dbReference type="ARBA" id="ARBA00022737"/>
    </source>
</evidence>
<comment type="caution">
    <text evidence="3">The sequence shown here is derived from an EMBL/GenBank/DDBJ whole genome shotgun (WGS) entry which is preliminary data.</text>
</comment>
<dbReference type="Pfam" id="PF24883">
    <property type="entry name" value="NPHP3_N"/>
    <property type="match status" value="1"/>
</dbReference>
<dbReference type="Proteomes" id="UP001270362">
    <property type="component" value="Unassembled WGS sequence"/>
</dbReference>
<dbReference type="InterPro" id="IPR027417">
    <property type="entry name" value="P-loop_NTPase"/>
</dbReference>